<keyword evidence="5" id="KW-1185">Reference proteome</keyword>
<accession>A0A1E5V7F2</accession>
<evidence type="ECO:0000313" key="4">
    <source>
        <dbReference type="EMBL" id="OEL20977.1"/>
    </source>
</evidence>
<dbReference type="Proteomes" id="UP000095767">
    <property type="component" value="Unassembled WGS sequence"/>
</dbReference>
<keyword evidence="2" id="KW-0804">Transcription</keyword>
<evidence type="ECO:0000256" key="2">
    <source>
        <dbReference type="ARBA" id="ARBA00023163"/>
    </source>
</evidence>
<comment type="caution">
    <text evidence="3">Lacks conserved residue(s) required for the propagation of feature annotation.</text>
</comment>
<dbReference type="PROSITE" id="PS50985">
    <property type="entry name" value="GRAS"/>
    <property type="match status" value="1"/>
</dbReference>
<comment type="caution">
    <text evidence="4">The sequence shown here is derived from an EMBL/GenBank/DDBJ whole genome shotgun (WGS) entry which is preliminary data.</text>
</comment>
<dbReference type="InterPro" id="IPR005202">
    <property type="entry name" value="TF_GRAS"/>
</dbReference>
<organism evidence="4 5">
    <name type="scientific">Dichanthelium oligosanthes</name>
    <dbReference type="NCBI Taxonomy" id="888268"/>
    <lineage>
        <taxon>Eukaryota</taxon>
        <taxon>Viridiplantae</taxon>
        <taxon>Streptophyta</taxon>
        <taxon>Embryophyta</taxon>
        <taxon>Tracheophyta</taxon>
        <taxon>Spermatophyta</taxon>
        <taxon>Magnoliopsida</taxon>
        <taxon>Liliopsida</taxon>
        <taxon>Poales</taxon>
        <taxon>Poaceae</taxon>
        <taxon>PACMAD clade</taxon>
        <taxon>Panicoideae</taxon>
        <taxon>Panicodae</taxon>
        <taxon>Paniceae</taxon>
        <taxon>Dichantheliinae</taxon>
        <taxon>Dichanthelium</taxon>
    </lineage>
</organism>
<protein>
    <submittedName>
        <fullName evidence="4">Uncharacterized protein</fullName>
    </submittedName>
</protein>
<keyword evidence="1" id="KW-0805">Transcription regulation</keyword>
<evidence type="ECO:0000313" key="5">
    <source>
        <dbReference type="Proteomes" id="UP000095767"/>
    </source>
</evidence>
<name>A0A1E5V7F2_9POAL</name>
<evidence type="ECO:0000256" key="1">
    <source>
        <dbReference type="ARBA" id="ARBA00023015"/>
    </source>
</evidence>
<reference evidence="4 5" key="1">
    <citation type="submission" date="2016-09" db="EMBL/GenBank/DDBJ databases">
        <title>The draft genome of Dichanthelium oligosanthes: A C3 panicoid grass species.</title>
        <authorList>
            <person name="Studer A.J."/>
            <person name="Schnable J.C."/>
            <person name="Brutnell T.P."/>
        </authorList>
    </citation>
    <scope>NUCLEOTIDE SEQUENCE [LARGE SCALE GENOMIC DNA]</scope>
    <source>
        <strain evidence="5">cv. Kellogg 1175</strain>
        <tissue evidence="4">Leaf</tissue>
    </source>
</reference>
<evidence type="ECO:0000256" key="3">
    <source>
        <dbReference type="PROSITE-ProRule" id="PRU01191"/>
    </source>
</evidence>
<comment type="similarity">
    <text evidence="3">Belongs to the GRAS family.</text>
</comment>
<proteinExistence type="inferred from homology"/>
<feature type="region of interest" description="SAW" evidence="3">
    <location>
        <begin position="1"/>
        <end position="67"/>
    </location>
</feature>
<gene>
    <name evidence="4" type="ORF">BAE44_0018003</name>
</gene>
<dbReference type="AlphaFoldDB" id="A0A1E5V7F2"/>
<sequence length="103" mass="11403">MKSWARKMAMAGFKPATVMSYNAFADSGLLALQRAVDGTLRCWVTKEDAYIVVQSRMTPMFSVTAWRPARKVRVQGTGSDTQESLSAPVQPAVIFAGSWMNRQ</sequence>
<dbReference type="EMBL" id="LWDX02049054">
    <property type="protein sequence ID" value="OEL20977.1"/>
    <property type="molecule type" value="Genomic_DNA"/>
</dbReference>